<accession>A0A3E0IQY3</accession>
<proteinExistence type="predicted"/>
<gene>
    <name evidence="2" type="ORF">DOS83_04190</name>
</gene>
<dbReference type="InterPro" id="IPR050620">
    <property type="entry name" value="Thioredoxin_H-type-like"/>
</dbReference>
<sequence length="103" mass="12075">MKKLESEQQYQSLKQSKTVFLFSANWCPDCHVIEPDLPKIEEKFSQFEFVRVDRDAFIDLAIEEGVMGIPSFIVYQDGNRIGDYIGKERKTIDQIDQFMSQFV</sequence>
<reference evidence="2 3" key="1">
    <citation type="journal article" date="2018" name="Vet. Microbiol.">
        <title>Characterisation of Staphylococcus felis isolated from cats using whole genome sequencing.</title>
        <authorList>
            <person name="Worthing K."/>
            <person name="Pang S."/>
            <person name="Trott D.J."/>
            <person name="Abraham S."/>
            <person name="Coombs G.W."/>
            <person name="Jordan D."/>
            <person name="McIntyre L."/>
            <person name="Davies M.R."/>
            <person name="Norris J."/>
        </authorList>
    </citation>
    <scope>NUCLEOTIDE SEQUENCE [LARGE SCALE GENOMIC DNA]</scope>
    <source>
        <strain evidence="2 3">F9</strain>
    </source>
</reference>
<dbReference type="Gene3D" id="3.40.30.10">
    <property type="entry name" value="Glutaredoxin"/>
    <property type="match status" value="1"/>
</dbReference>
<protein>
    <submittedName>
        <fullName evidence="2">Thioredoxin</fullName>
    </submittedName>
</protein>
<name>A0A3E0IQY3_9STAP</name>
<feature type="domain" description="Thioredoxin" evidence="1">
    <location>
        <begin position="1"/>
        <end position="103"/>
    </location>
</feature>
<dbReference type="CDD" id="cd02947">
    <property type="entry name" value="TRX_family"/>
    <property type="match status" value="1"/>
</dbReference>
<dbReference type="PANTHER" id="PTHR10438:SF468">
    <property type="entry name" value="THIOREDOXIN-1-RELATED"/>
    <property type="match status" value="1"/>
</dbReference>
<dbReference type="Proteomes" id="UP000256562">
    <property type="component" value="Unassembled WGS sequence"/>
</dbReference>
<dbReference type="SUPFAM" id="SSF52833">
    <property type="entry name" value="Thioredoxin-like"/>
    <property type="match status" value="1"/>
</dbReference>
<dbReference type="RefSeq" id="WP_115871116.1">
    <property type="nucleotide sequence ID" value="NZ_JBBEFH010000009.1"/>
</dbReference>
<evidence type="ECO:0000259" key="1">
    <source>
        <dbReference type="PROSITE" id="PS51352"/>
    </source>
</evidence>
<organism evidence="2 3">
    <name type="scientific">Staphylococcus felis</name>
    <dbReference type="NCBI Taxonomy" id="46127"/>
    <lineage>
        <taxon>Bacteria</taxon>
        <taxon>Bacillati</taxon>
        <taxon>Bacillota</taxon>
        <taxon>Bacilli</taxon>
        <taxon>Bacillales</taxon>
        <taxon>Staphylococcaceae</taxon>
        <taxon>Staphylococcus</taxon>
    </lineage>
</organism>
<dbReference type="AlphaFoldDB" id="A0A3E0IQY3"/>
<dbReference type="InterPro" id="IPR013766">
    <property type="entry name" value="Thioredoxin_domain"/>
</dbReference>
<dbReference type="Pfam" id="PF00085">
    <property type="entry name" value="Thioredoxin"/>
    <property type="match status" value="1"/>
</dbReference>
<dbReference type="InterPro" id="IPR036249">
    <property type="entry name" value="Thioredoxin-like_sf"/>
</dbReference>
<dbReference type="OrthoDB" id="7629852at2"/>
<comment type="caution">
    <text evidence="2">The sequence shown here is derived from an EMBL/GenBank/DDBJ whole genome shotgun (WGS) entry which is preliminary data.</text>
</comment>
<dbReference type="PROSITE" id="PS51352">
    <property type="entry name" value="THIOREDOXIN_2"/>
    <property type="match status" value="1"/>
</dbReference>
<evidence type="ECO:0000313" key="2">
    <source>
        <dbReference type="EMBL" id="REH97736.1"/>
    </source>
</evidence>
<dbReference type="EMBL" id="QKXQ01000191">
    <property type="protein sequence ID" value="REH97736.1"/>
    <property type="molecule type" value="Genomic_DNA"/>
</dbReference>
<dbReference type="PANTHER" id="PTHR10438">
    <property type="entry name" value="THIOREDOXIN"/>
    <property type="match status" value="1"/>
</dbReference>
<evidence type="ECO:0000313" key="3">
    <source>
        <dbReference type="Proteomes" id="UP000256562"/>
    </source>
</evidence>